<reference evidence="2 3" key="1">
    <citation type="submission" date="2024-01" db="EMBL/GenBank/DDBJ databases">
        <title>Genome assemblies of Stephania.</title>
        <authorList>
            <person name="Yang L."/>
        </authorList>
    </citation>
    <scope>NUCLEOTIDE SEQUENCE [LARGE SCALE GENOMIC DNA]</scope>
    <source>
        <strain evidence="2">JXDWG</strain>
        <tissue evidence="2">Leaf</tissue>
    </source>
</reference>
<sequence length="59" mass="6882">MMVSSAQENAQSNMCYLDSACYNHMCGNREFFDELDESMLTEVMFADDKKLPIKDKEEF</sequence>
<dbReference type="EMBL" id="JBBNAG010000001">
    <property type="protein sequence ID" value="KAK9165156.1"/>
    <property type="molecule type" value="Genomic_DNA"/>
</dbReference>
<proteinExistence type="predicted"/>
<protein>
    <recommendedName>
        <fullName evidence="1">Retrovirus-related Pol polyprotein from transposon TNT 1-94-like beta-barrel domain-containing protein</fullName>
    </recommendedName>
</protein>
<feature type="domain" description="Retrovirus-related Pol polyprotein from transposon TNT 1-94-like beta-barrel" evidence="1">
    <location>
        <begin position="16"/>
        <end position="56"/>
    </location>
</feature>
<keyword evidence="3" id="KW-1185">Reference proteome</keyword>
<gene>
    <name evidence="2" type="ORF">Scep_000347</name>
</gene>
<accession>A0AAP0L675</accession>
<evidence type="ECO:0000313" key="3">
    <source>
        <dbReference type="Proteomes" id="UP001419268"/>
    </source>
</evidence>
<name>A0AAP0L675_9MAGN</name>
<dbReference type="InterPro" id="IPR054722">
    <property type="entry name" value="PolX-like_BBD"/>
</dbReference>
<dbReference type="Proteomes" id="UP001419268">
    <property type="component" value="Unassembled WGS sequence"/>
</dbReference>
<organism evidence="2 3">
    <name type="scientific">Stephania cephalantha</name>
    <dbReference type="NCBI Taxonomy" id="152367"/>
    <lineage>
        <taxon>Eukaryota</taxon>
        <taxon>Viridiplantae</taxon>
        <taxon>Streptophyta</taxon>
        <taxon>Embryophyta</taxon>
        <taxon>Tracheophyta</taxon>
        <taxon>Spermatophyta</taxon>
        <taxon>Magnoliopsida</taxon>
        <taxon>Ranunculales</taxon>
        <taxon>Menispermaceae</taxon>
        <taxon>Menispermoideae</taxon>
        <taxon>Cissampelideae</taxon>
        <taxon>Stephania</taxon>
    </lineage>
</organism>
<evidence type="ECO:0000313" key="2">
    <source>
        <dbReference type="EMBL" id="KAK9165156.1"/>
    </source>
</evidence>
<comment type="caution">
    <text evidence="2">The sequence shown here is derived from an EMBL/GenBank/DDBJ whole genome shotgun (WGS) entry which is preliminary data.</text>
</comment>
<dbReference type="AlphaFoldDB" id="A0AAP0L675"/>
<evidence type="ECO:0000259" key="1">
    <source>
        <dbReference type="Pfam" id="PF22936"/>
    </source>
</evidence>
<dbReference type="Pfam" id="PF22936">
    <property type="entry name" value="Pol_BBD"/>
    <property type="match status" value="1"/>
</dbReference>